<evidence type="ECO:0000313" key="2">
    <source>
        <dbReference type="EMBL" id="AZL59609.1"/>
    </source>
</evidence>
<organism evidence="2 3">
    <name type="scientific">Tabrizicola piscis</name>
    <dbReference type="NCBI Taxonomy" id="2494374"/>
    <lineage>
        <taxon>Bacteria</taxon>
        <taxon>Pseudomonadati</taxon>
        <taxon>Pseudomonadota</taxon>
        <taxon>Alphaproteobacteria</taxon>
        <taxon>Rhodobacterales</taxon>
        <taxon>Paracoccaceae</taxon>
        <taxon>Tabrizicola</taxon>
    </lineage>
</organism>
<keyword evidence="1" id="KW-0732">Signal</keyword>
<gene>
    <name evidence="2" type="ORF">EI545_12655</name>
</gene>
<feature type="chain" id="PRO_5019112707" evidence="1">
    <location>
        <begin position="23"/>
        <end position="98"/>
    </location>
</feature>
<protein>
    <submittedName>
        <fullName evidence="2">Uncharacterized protein</fullName>
    </submittedName>
</protein>
<evidence type="ECO:0000313" key="3">
    <source>
        <dbReference type="Proteomes" id="UP000282002"/>
    </source>
</evidence>
<dbReference type="RefSeq" id="WP_125325804.1">
    <property type="nucleotide sequence ID" value="NZ_CP034328.1"/>
</dbReference>
<dbReference type="Proteomes" id="UP000282002">
    <property type="component" value="Chromosome"/>
</dbReference>
<dbReference type="EMBL" id="CP034328">
    <property type="protein sequence ID" value="AZL59609.1"/>
    <property type="molecule type" value="Genomic_DNA"/>
</dbReference>
<dbReference type="AlphaFoldDB" id="A0A3S8U7V4"/>
<sequence>MSKWVFAKLTAVVAALAAPASAGEGDKSPLVKFPTEDLARNYLKQNPTGDLARLAFLALVEYRLMREYPGLTKKQAMAVFAKKPAVTRRPREAAVSIY</sequence>
<accession>A0A3S8U7V4</accession>
<feature type="signal peptide" evidence="1">
    <location>
        <begin position="1"/>
        <end position="22"/>
    </location>
</feature>
<proteinExistence type="predicted"/>
<reference evidence="2 3" key="1">
    <citation type="submission" date="2018-12" db="EMBL/GenBank/DDBJ databases">
        <title>Complete genome sequencing of Tabrizicola sp. K13M18.</title>
        <authorList>
            <person name="Bae J.-W."/>
        </authorList>
    </citation>
    <scope>NUCLEOTIDE SEQUENCE [LARGE SCALE GENOMIC DNA]</scope>
    <source>
        <strain evidence="2 3">K13M18</strain>
    </source>
</reference>
<evidence type="ECO:0000256" key="1">
    <source>
        <dbReference type="SAM" id="SignalP"/>
    </source>
</evidence>
<keyword evidence="3" id="KW-1185">Reference proteome</keyword>
<dbReference type="KEGG" id="taw:EI545_12655"/>
<dbReference type="OrthoDB" id="7873291at2"/>
<name>A0A3S8U7V4_9RHOB</name>